<dbReference type="Proteomes" id="UP001060368">
    <property type="component" value="Chromosome"/>
</dbReference>
<dbReference type="InterPro" id="IPR011701">
    <property type="entry name" value="MFS"/>
</dbReference>
<keyword evidence="7 8" id="KW-0472">Membrane</keyword>
<proteinExistence type="inferred from homology"/>
<evidence type="ECO:0000256" key="1">
    <source>
        <dbReference type="ARBA" id="ARBA00004651"/>
    </source>
</evidence>
<dbReference type="PANTHER" id="PTHR42718:SF9">
    <property type="entry name" value="MAJOR FACILITATOR SUPERFAMILY MULTIDRUG TRANSPORTER MFSC"/>
    <property type="match status" value="1"/>
</dbReference>
<feature type="transmembrane region" description="Helical" evidence="8">
    <location>
        <begin position="144"/>
        <end position="166"/>
    </location>
</feature>
<gene>
    <name evidence="10" type="ORF">L6E24_00320</name>
</gene>
<dbReference type="GeneID" id="74306091"/>
<dbReference type="Gene3D" id="1.20.1250.20">
    <property type="entry name" value="MFS general substrate transporter like domains"/>
    <property type="match status" value="1"/>
</dbReference>
<evidence type="ECO:0000259" key="9">
    <source>
        <dbReference type="PROSITE" id="PS50850"/>
    </source>
</evidence>
<dbReference type="CDD" id="cd17321">
    <property type="entry name" value="MFS_MMR_MDR_like"/>
    <property type="match status" value="1"/>
</dbReference>
<evidence type="ECO:0000256" key="8">
    <source>
        <dbReference type="SAM" id="Phobius"/>
    </source>
</evidence>
<keyword evidence="6 8" id="KW-1133">Transmembrane helix</keyword>
<feature type="transmembrane region" description="Helical" evidence="8">
    <location>
        <begin position="12"/>
        <end position="38"/>
    </location>
</feature>
<sequence>MENPPGISGGKGYGLLIFSISLAAFMSSLDGTIVNIALPTISSSFGISSSSVSWVATAYLLVMAGCVLIFGKISDVIGFKRVFLSGFIIFTIGSFACALLPDILDSFLTLVGSRVFQAIGGAMITAIAPAMVTAYIPMQQKGKAMGIIMTIAALGTALGPTIGGVLTQYLSWHWIFLINVPVGIVAVIIGIKAIPAHVSDGSTLDNFDRTGAALIFTGLATLLFAVSEGQELGWTSLPILVSLAIAVFSIAWFVCQELKSSDPLLELRLFKKKNFLYSNMIMCLVFLSFAGINYLLPFYLEYVQGFDSSSAGFIITSLSFAMMFSGILAGVLYNKTGGRILCIAASLAILAGYYLMTKLHADTSTGYVIICLILIGFGLGMMVTPVSNMILNSVGKKYQGMVSSLTSLERFAPMTIGIAIFNLIFLQGISLVAARQNVTSQAPVNIKMEVLSSGFDLAFFGAFILAIIIVIFSFLAKQEVHPDYLEDNSDNEIAGGMI</sequence>
<comment type="similarity">
    <text evidence="2">Belongs to the major facilitator superfamily. EmrB family.</text>
</comment>
<dbReference type="KEGG" id="mend:L6E24_00320"/>
<feature type="domain" description="Major facilitator superfamily (MFS) profile" evidence="9">
    <location>
        <begin position="16"/>
        <end position="481"/>
    </location>
</feature>
<reference evidence="10" key="1">
    <citation type="submission" date="2022-04" db="EMBL/GenBank/DDBJ databases">
        <title>Complete genome of Methanoplanus endosymbiosus DSM 3599.</title>
        <authorList>
            <person name="Chen S.-C."/>
            <person name="You Y.-T."/>
            <person name="Zhou Y.-Z."/>
            <person name="Lai M.-C."/>
        </authorList>
    </citation>
    <scope>NUCLEOTIDE SEQUENCE</scope>
    <source>
        <strain evidence="10">DSM 3599</strain>
    </source>
</reference>
<comment type="subcellular location">
    <subcellularLocation>
        <location evidence="1">Cell membrane</location>
        <topology evidence="1">Multi-pass membrane protein</topology>
    </subcellularLocation>
</comment>
<evidence type="ECO:0000256" key="6">
    <source>
        <dbReference type="ARBA" id="ARBA00022989"/>
    </source>
</evidence>
<evidence type="ECO:0000256" key="3">
    <source>
        <dbReference type="ARBA" id="ARBA00022448"/>
    </source>
</evidence>
<dbReference type="InterPro" id="IPR036259">
    <property type="entry name" value="MFS_trans_sf"/>
</dbReference>
<feature type="transmembrane region" description="Helical" evidence="8">
    <location>
        <begin position="50"/>
        <end position="70"/>
    </location>
</feature>
<keyword evidence="5 8" id="KW-0812">Transmembrane</keyword>
<keyword evidence="11" id="KW-1185">Reference proteome</keyword>
<dbReference type="AlphaFoldDB" id="A0A9E7PPE0"/>
<dbReference type="InterPro" id="IPR020846">
    <property type="entry name" value="MFS_dom"/>
</dbReference>
<dbReference type="EMBL" id="CP096115">
    <property type="protein sequence ID" value="UUX92606.1"/>
    <property type="molecule type" value="Genomic_DNA"/>
</dbReference>
<feature type="transmembrane region" description="Helical" evidence="8">
    <location>
        <begin position="232"/>
        <end position="255"/>
    </location>
</feature>
<keyword evidence="4" id="KW-1003">Cell membrane</keyword>
<protein>
    <submittedName>
        <fullName evidence="10">DHA2 family efflux MFS transporter permease subunit</fullName>
    </submittedName>
</protein>
<feature type="transmembrane region" description="Helical" evidence="8">
    <location>
        <begin position="367"/>
        <end position="391"/>
    </location>
</feature>
<dbReference type="PRINTS" id="PR01036">
    <property type="entry name" value="TCRTETB"/>
</dbReference>
<feature type="transmembrane region" description="Helical" evidence="8">
    <location>
        <begin position="206"/>
        <end position="226"/>
    </location>
</feature>
<feature type="transmembrane region" description="Helical" evidence="8">
    <location>
        <begin position="82"/>
        <end position="103"/>
    </location>
</feature>
<accession>A0A9E7PPE0</accession>
<dbReference type="SUPFAM" id="SSF103473">
    <property type="entry name" value="MFS general substrate transporter"/>
    <property type="match status" value="1"/>
</dbReference>
<evidence type="ECO:0000256" key="7">
    <source>
        <dbReference type="ARBA" id="ARBA00023136"/>
    </source>
</evidence>
<evidence type="ECO:0000256" key="4">
    <source>
        <dbReference type="ARBA" id="ARBA00022475"/>
    </source>
</evidence>
<dbReference type="Pfam" id="PF07690">
    <property type="entry name" value="MFS_1"/>
    <property type="match status" value="1"/>
</dbReference>
<feature type="transmembrane region" description="Helical" evidence="8">
    <location>
        <begin position="454"/>
        <end position="476"/>
    </location>
</feature>
<dbReference type="PANTHER" id="PTHR42718">
    <property type="entry name" value="MAJOR FACILITATOR SUPERFAMILY MULTIDRUG TRANSPORTER MFSC"/>
    <property type="match status" value="1"/>
</dbReference>
<feature type="transmembrane region" description="Helical" evidence="8">
    <location>
        <begin position="276"/>
        <end position="299"/>
    </location>
</feature>
<evidence type="ECO:0000256" key="2">
    <source>
        <dbReference type="ARBA" id="ARBA00008537"/>
    </source>
</evidence>
<organism evidence="10 11">
    <name type="scientific">Methanoplanus endosymbiosus</name>
    <dbReference type="NCBI Taxonomy" id="33865"/>
    <lineage>
        <taxon>Archaea</taxon>
        <taxon>Methanobacteriati</taxon>
        <taxon>Methanobacteriota</taxon>
        <taxon>Stenosarchaea group</taxon>
        <taxon>Methanomicrobia</taxon>
        <taxon>Methanomicrobiales</taxon>
        <taxon>Methanomicrobiaceae</taxon>
        <taxon>Methanoplanus</taxon>
    </lineage>
</organism>
<feature type="transmembrane region" description="Helical" evidence="8">
    <location>
        <begin position="172"/>
        <end position="194"/>
    </location>
</feature>
<dbReference type="GO" id="GO:0005886">
    <property type="term" value="C:plasma membrane"/>
    <property type="evidence" value="ECO:0007669"/>
    <property type="project" value="UniProtKB-SubCell"/>
</dbReference>
<feature type="transmembrane region" description="Helical" evidence="8">
    <location>
        <begin position="311"/>
        <end position="333"/>
    </location>
</feature>
<dbReference type="PROSITE" id="PS50850">
    <property type="entry name" value="MFS"/>
    <property type="match status" value="1"/>
</dbReference>
<name>A0A9E7PPE0_9EURY</name>
<evidence type="ECO:0000313" key="11">
    <source>
        <dbReference type="Proteomes" id="UP001060368"/>
    </source>
</evidence>
<dbReference type="Gene3D" id="1.20.1720.10">
    <property type="entry name" value="Multidrug resistance protein D"/>
    <property type="match status" value="1"/>
</dbReference>
<dbReference type="GO" id="GO:0022857">
    <property type="term" value="F:transmembrane transporter activity"/>
    <property type="evidence" value="ECO:0007669"/>
    <property type="project" value="InterPro"/>
</dbReference>
<feature type="transmembrane region" description="Helical" evidence="8">
    <location>
        <begin position="115"/>
        <end position="137"/>
    </location>
</feature>
<feature type="transmembrane region" description="Helical" evidence="8">
    <location>
        <begin position="411"/>
        <end position="434"/>
    </location>
</feature>
<dbReference type="NCBIfam" id="TIGR00711">
    <property type="entry name" value="efflux_EmrB"/>
    <property type="match status" value="1"/>
</dbReference>
<dbReference type="InterPro" id="IPR004638">
    <property type="entry name" value="EmrB-like"/>
</dbReference>
<evidence type="ECO:0000313" key="10">
    <source>
        <dbReference type="EMBL" id="UUX92606.1"/>
    </source>
</evidence>
<feature type="transmembrane region" description="Helical" evidence="8">
    <location>
        <begin position="340"/>
        <end position="361"/>
    </location>
</feature>
<dbReference type="RefSeq" id="WP_257742751.1">
    <property type="nucleotide sequence ID" value="NZ_CP096115.1"/>
</dbReference>
<keyword evidence="3" id="KW-0813">Transport</keyword>
<evidence type="ECO:0000256" key="5">
    <source>
        <dbReference type="ARBA" id="ARBA00022692"/>
    </source>
</evidence>